<evidence type="ECO:0000313" key="3">
    <source>
        <dbReference type="Proteomes" id="UP001552427"/>
    </source>
</evidence>
<evidence type="ECO:0000313" key="2">
    <source>
        <dbReference type="EMBL" id="MEV4290450.1"/>
    </source>
</evidence>
<name>A0ABV3HDG4_9ACTN</name>
<protein>
    <submittedName>
        <fullName evidence="2">Uncharacterized protein</fullName>
    </submittedName>
</protein>
<sequence length="45" mass="4602">MRSWCGGLRGRGSGALAVHVPLGVALFGASAVLVAQVWSPARRSP</sequence>
<accession>A0ABV3HDG4</accession>
<proteinExistence type="predicted"/>
<reference evidence="2 3" key="1">
    <citation type="submission" date="2024-06" db="EMBL/GenBank/DDBJ databases">
        <title>The Natural Products Discovery Center: Release of the First 8490 Sequenced Strains for Exploring Actinobacteria Biosynthetic Diversity.</title>
        <authorList>
            <person name="Kalkreuter E."/>
            <person name="Kautsar S.A."/>
            <person name="Yang D."/>
            <person name="Bader C.D."/>
            <person name="Teijaro C.N."/>
            <person name="Fluegel L."/>
            <person name="Davis C.M."/>
            <person name="Simpson J.R."/>
            <person name="Lauterbach L."/>
            <person name="Steele A.D."/>
            <person name="Gui C."/>
            <person name="Meng S."/>
            <person name="Li G."/>
            <person name="Viehrig K."/>
            <person name="Ye F."/>
            <person name="Su P."/>
            <person name="Kiefer A.F."/>
            <person name="Nichols A."/>
            <person name="Cepeda A.J."/>
            <person name="Yan W."/>
            <person name="Fan B."/>
            <person name="Jiang Y."/>
            <person name="Adhikari A."/>
            <person name="Zheng C.-J."/>
            <person name="Schuster L."/>
            <person name="Cowan T.M."/>
            <person name="Smanski M.J."/>
            <person name="Chevrette M.G."/>
            <person name="De Carvalho L.P.S."/>
            <person name="Shen B."/>
        </authorList>
    </citation>
    <scope>NUCLEOTIDE SEQUENCE [LARGE SCALE GENOMIC DNA]</scope>
    <source>
        <strain evidence="2 3">NPDC049574</strain>
    </source>
</reference>
<keyword evidence="1" id="KW-0812">Transmembrane</keyword>
<comment type="caution">
    <text evidence="2">The sequence shown here is derived from an EMBL/GenBank/DDBJ whole genome shotgun (WGS) entry which is preliminary data.</text>
</comment>
<keyword evidence="3" id="KW-1185">Reference proteome</keyword>
<dbReference type="EMBL" id="JBFARM010000011">
    <property type="protein sequence ID" value="MEV4290450.1"/>
    <property type="molecule type" value="Genomic_DNA"/>
</dbReference>
<feature type="transmembrane region" description="Helical" evidence="1">
    <location>
        <begin position="12"/>
        <end position="38"/>
    </location>
</feature>
<organism evidence="2 3">
    <name type="scientific">Nonomuraea bangladeshensis</name>
    <dbReference type="NCBI Taxonomy" id="404385"/>
    <lineage>
        <taxon>Bacteria</taxon>
        <taxon>Bacillati</taxon>
        <taxon>Actinomycetota</taxon>
        <taxon>Actinomycetes</taxon>
        <taxon>Streptosporangiales</taxon>
        <taxon>Streptosporangiaceae</taxon>
        <taxon>Nonomuraea</taxon>
    </lineage>
</organism>
<dbReference type="Proteomes" id="UP001552427">
    <property type="component" value="Unassembled WGS sequence"/>
</dbReference>
<keyword evidence="1" id="KW-1133">Transmembrane helix</keyword>
<dbReference type="RefSeq" id="WP_364457422.1">
    <property type="nucleotide sequence ID" value="NZ_JBFARM010000011.1"/>
</dbReference>
<keyword evidence="1" id="KW-0472">Membrane</keyword>
<evidence type="ECO:0000256" key="1">
    <source>
        <dbReference type="SAM" id="Phobius"/>
    </source>
</evidence>
<gene>
    <name evidence="2" type="ORF">AB0K40_33510</name>
</gene>